<comment type="caution">
    <text evidence="1">The sequence shown here is derived from an EMBL/GenBank/DDBJ whole genome shotgun (WGS) entry which is preliminary data.</text>
</comment>
<reference evidence="1 2" key="1">
    <citation type="journal article" date="2018" name="PLoS ONE">
        <title>The draft genome of Kipferlia bialata reveals reductive genome evolution in fornicate parasites.</title>
        <authorList>
            <person name="Tanifuji G."/>
            <person name="Takabayashi S."/>
            <person name="Kume K."/>
            <person name="Takagi M."/>
            <person name="Nakayama T."/>
            <person name="Kamikawa R."/>
            <person name="Inagaki Y."/>
            <person name="Hashimoto T."/>
        </authorList>
    </citation>
    <scope>NUCLEOTIDE SEQUENCE [LARGE SCALE GENOMIC DNA]</scope>
    <source>
        <strain evidence="1">NY0173</strain>
    </source>
</reference>
<feature type="non-terminal residue" evidence="1">
    <location>
        <position position="1"/>
    </location>
</feature>
<gene>
    <name evidence="1" type="ORF">KIPB_011080</name>
</gene>
<dbReference type="InterPro" id="IPR015943">
    <property type="entry name" value="WD40/YVTN_repeat-like_dom_sf"/>
</dbReference>
<proteinExistence type="predicted"/>
<sequence length="114" mass="12266">MYVPLISRVRVFNYDRCCLVAEMSCQSGSVLAVAIANHGLYIAASTRDDIRLLTLEDSGPTESALVMLRNVDLLLFSPSGGSLAAVHGSCVTVFRTLDLRVLASITGHMDVVTH</sequence>
<dbReference type="PANTHER" id="PTHR32215">
    <property type="entry name" value="CILIA- AND FLAGELLA-ASSOCIATED PROTEIN 57"/>
    <property type="match status" value="1"/>
</dbReference>
<dbReference type="AlphaFoldDB" id="A0A9K3GNF3"/>
<dbReference type="InterPro" id="IPR052993">
    <property type="entry name" value="CFA-57"/>
</dbReference>
<dbReference type="Proteomes" id="UP000265618">
    <property type="component" value="Unassembled WGS sequence"/>
</dbReference>
<keyword evidence="2" id="KW-1185">Reference proteome</keyword>
<evidence type="ECO:0000313" key="2">
    <source>
        <dbReference type="Proteomes" id="UP000265618"/>
    </source>
</evidence>
<accession>A0A9K3GNF3</accession>
<dbReference type="Gene3D" id="2.130.10.10">
    <property type="entry name" value="YVTN repeat-like/Quinoprotein amine dehydrogenase"/>
    <property type="match status" value="1"/>
</dbReference>
<dbReference type="EMBL" id="BDIP01004355">
    <property type="protein sequence ID" value="GIQ88755.1"/>
    <property type="molecule type" value="Genomic_DNA"/>
</dbReference>
<organism evidence="1 2">
    <name type="scientific">Kipferlia bialata</name>
    <dbReference type="NCBI Taxonomy" id="797122"/>
    <lineage>
        <taxon>Eukaryota</taxon>
        <taxon>Metamonada</taxon>
        <taxon>Carpediemonas-like organisms</taxon>
        <taxon>Kipferlia</taxon>
    </lineage>
</organism>
<dbReference type="InterPro" id="IPR036322">
    <property type="entry name" value="WD40_repeat_dom_sf"/>
</dbReference>
<name>A0A9K3GNF3_9EUKA</name>
<evidence type="ECO:0000313" key="1">
    <source>
        <dbReference type="EMBL" id="GIQ88755.1"/>
    </source>
</evidence>
<protein>
    <submittedName>
        <fullName evidence="1">Uncharacterized protein</fullName>
    </submittedName>
</protein>
<dbReference type="SUPFAM" id="SSF50978">
    <property type="entry name" value="WD40 repeat-like"/>
    <property type="match status" value="1"/>
</dbReference>
<dbReference type="PANTHER" id="PTHR32215:SF0">
    <property type="entry name" value="CILIA- AND FLAGELLA-ASSOCIATED PROTEIN 57"/>
    <property type="match status" value="1"/>
</dbReference>